<organism evidence="2 3">
    <name type="scientific">Actinomycetospora termitidis</name>
    <dbReference type="NCBI Taxonomy" id="3053470"/>
    <lineage>
        <taxon>Bacteria</taxon>
        <taxon>Bacillati</taxon>
        <taxon>Actinomycetota</taxon>
        <taxon>Actinomycetes</taxon>
        <taxon>Pseudonocardiales</taxon>
        <taxon>Pseudonocardiaceae</taxon>
        <taxon>Actinomycetospora</taxon>
    </lineage>
</organism>
<evidence type="ECO:0000313" key="2">
    <source>
        <dbReference type="EMBL" id="MDL5159753.1"/>
    </source>
</evidence>
<protein>
    <recommendedName>
        <fullName evidence="1">GIY-YIG catalytic domain-containing protein</fullName>
    </recommendedName>
</protein>
<feature type="domain" description="GIY-YIG catalytic" evidence="1">
    <location>
        <begin position="25"/>
        <end position="150"/>
    </location>
</feature>
<dbReference type="InterPro" id="IPR049311">
    <property type="entry name" value="GIY_YIG_cat"/>
</dbReference>
<reference evidence="2 3" key="1">
    <citation type="submission" date="2023-06" db="EMBL/GenBank/DDBJ databases">
        <title>Actinomycetospora Odt1-22.</title>
        <authorList>
            <person name="Supong K."/>
        </authorList>
    </citation>
    <scope>NUCLEOTIDE SEQUENCE [LARGE SCALE GENOMIC DNA]</scope>
    <source>
        <strain evidence="2 3">Odt1-22</strain>
    </source>
</reference>
<gene>
    <name evidence="2" type="ORF">QRT03_27555</name>
</gene>
<comment type="caution">
    <text evidence="2">The sequence shown here is derived from an EMBL/GenBank/DDBJ whole genome shotgun (WGS) entry which is preliminary data.</text>
</comment>
<dbReference type="RefSeq" id="WP_286056358.1">
    <property type="nucleotide sequence ID" value="NZ_JASVWF010000008.1"/>
</dbReference>
<dbReference type="EMBL" id="JASVWF010000008">
    <property type="protein sequence ID" value="MDL5159753.1"/>
    <property type="molecule type" value="Genomic_DNA"/>
</dbReference>
<evidence type="ECO:0000259" key="1">
    <source>
        <dbReference type="Pfam" id="PF20815"/>
    </source>
</evidence>
<dbReference type="Proteomes" id="UP001231924">
    <property type="component" value="Unassembled WGS sequence"/>
</dbReference>
<dbReference type="Pfam" id="PF20815">
    <property type="entry name" value="GIY_YIG_2"/>
    <property type="match status" value="1"/>
</dbReference>
<accession>A0ABT7MGE7</accession>
<keyword evidence="3" id="KW-1185">Reference proteome</keyword>
<name>A0ABT7MGE7_9PSEU</name>
<evidence type="ECO:0000313" key="3">
    <source>
        <dbReference type="Proteomes" id="UP001231924"/>
    </source>
</evidence>
<proteinExistence type="predicted"/>
<sequence>MAETLLGNTPVTPGVLAEQVPRGPGLYAWWASPSVLSGFDGAAHASEPDLRLLYVGLATNLRSRLHGNHMRRSGTSTLRRTLAGLLLDEHGFRTRRTDRVVLVDEDEVRLSAWMTEHLRVTWCTHPEPGAVEAEVIRLLRPPLNVDHASGPARDLVRAARARYRSSA</sequence>